<protein>
    <recommendedName>
        <fullName evidence="7">Transmembrane 9 superfamily member</fullName>
    </recommendedName>
</protein>
<feature type="transmembrane region" description="Helical" evidence="7">
    <location>
        <begin position="480"/>
        <end position="507"/>
    </location>
</feature>
<keyword evidence="9" id="KW-1185">Reference proteome</keyword>
<keyword evidence="4" id="KW-0732">Signal</keyword>
<dbReference type="InterPro" id="IPR004240">
    <property type="entry name" value="EMP70"/>
</dbReference>
<gene>
    <name evidence="8" type="ORF">M9Y10_009531</name>
</gene>
<dbReference type="EMBL" id="JAPFFF010000015">
    <property type="protein sequence ID" value="KAK8866567.1"/>
    <property type="molecule type" value="Genomic_DNA"/>
</dbReference>
<dbReference type="Proteomes" id="UP001470230">
    <property type="component" value="Unassembled WGS sequence"/>
</dbReference>
<evidence type="ECO:0000256" key="3">
    <source>
        <dbReference type="ARBA" id="ARBA00022692"/>
    </source>
</evidence>
<sequence length="628" mass="71976">MIALFISFSISLYLPGNLPNDFNLHDRINLSINALRSSIRPIPLDYFKNDVFCTGLKESDLRTNIGEFLSGDALHISPLFFHVGDDEKCTELCRKQYNSLQKNFLINIIENKYRSVYILDDIPVSFLYHSSESIIRENSSLNNQVRSPGVEIGYTSENGHFLYNHINFLVKYTKIKEDDLDSLSNGDNSKDKQKDNKYRIVGFDITSAESYSEGCQFSEKKSIEDSDSLVFTYSVHFEETNVSWNKRWNEILTIDYSPKYHWISLFNTLLILLMMTFLIIFIFFRMIKKDFLTKGINDNFDLQSPLEETGWQLIHGDVFRSPNHSDQLCNIVGSGSQLLIGSLIVLVIAALGFLAPLNMGSMITTIAVAFIIGAPFGGCIASRLLNTISQENNWKKNIVKSGIFFILPSLILYFIVNQVFKANESSAVLTWKSFFDLIFLIGVIDLSLFFLGSFIGIHLDPIKFPIRVNNIPRKIPKQPWFLSPFFTSIVGGLTVFSVYFVDVFFIYRSLWTNLSYYYLFGLLFIVFVSMIIVSAEISICFVYLHLLYENYNWWWAAFRIPASTGLALFFYSIFYMVNVYKPPDMSSIIIYLIFTAIFGFALALTNGSAGLLFSLLFVKKIYSLLKME</sequence>
<dbReference type="PANTHER" id="PTHR10766">
    <property type="entry name" value="TRANSMEMBRANE 9 SUPERFAMILY PROTEIN"/>
    <property type="match status" value="1"/>
</dbReference>
<feature type="transmembrane region" description="Helical" evidence="7">
    <location>
        <begin position="519"/>
        <end position="544"/>
    </location>
</feature>
<name>A0ABR2INM5_9EUKA</name>
<feature type="transmembrane region" description="Helical" evidence="7">
    <location>
        <begin position="338"/>
        <end position="357"/>
    </location>
</feature>
<comment type="caution">
    <text evidence="8">The sequence shown here is derived from an EMBL/GenBank/DDBJ whole genome shotgun (WGS) entry which is preliminary data.</text>
</comment>
<keyword evidence="3 7" id="KW-0812">Transmembrane</keyword>
<keyword evidence="5 7" id="KW-1133">Transmembrane helix</keyword>
<feature type="transmembrane region" description="Helical" evidence="7">
    <location>
        <begin position="260"/>
        <end position="284"/>
    </location>
</feature>
<evidence type="ECO:0000256" key="6">
    <source>
        <dbReference type="ARBA" id="ARBA00023136"/>
    </source>
</evidence>
<feature type="transmembrane region" description="Helical" evidence="7">
    <location>
        <begin position="363"/>
        <end position="385"/>
    </location>
</feature>
<accession>A0ABR2INM5</accession>
<evidence type="ECO:0000256" key="4">
    <source>
        <dbReference type="ARBA" id="ARBA00022729"/>
    </source>
</evidence>
<proteinExistence type="inferred from homology"/>
<feature type="transmembrane region" description="Helical" evidence="7">
    <location>
        <begin position="556"/>
        <end position="577"/>
    </location>
</feature>
<evidence type="ECO:0000256" key="2">
    <source>
        <dbReference type="ARBA" id="ARBA00005227"/>
    </source>
</evidence>
<evidence type="ECO:0000256" key="1">
    <source>
        <dbReference type="ARBA" id="ARBA00004141"/>
    </source>
</evidence>
<evidence type="ECO:0000313" key="9">
    <source>
        <dbReference type="Proteomes" id="UP001470230"/>
    </source>
</evidence>
<dbReference type="Pfam" id="PF02990">
    <property type="entry name" value="EMP70"/>
    <property type="match status" value="1"/>
</dbReference>
<reference evidence="8 9" key="1">
    <citation type="submission" date="2024-04" db="EMBL/GenBank/DDBJ databases">
        <title>Tritrichomonas musculus Genome.</title>
        <authorList>
            <person name="Alves-Ferreira E."/>
            <person name="Grigg M."/>
            <person name="Lorenzi H."/>
            <person name="Galac M."/>
        </authorList>
    </citation>
    <scope>NUCLEOTIDE SEQUENCE [LARGE SCALE GENOMIC DNA]</scope>
    <source>
        <strain evidence="8 9">EAF2021</strain>
    </source>
</reference>
<evidence type="ECO:0000313" key="8">
    <source>
        <dbReference type="EMBL" id="KAK8866567.1"/>
    </source>
</evidence>
<evidence type="ECO:0000256" key="7">
    <source>
        <dbReference type="RuleBase" id="RU363079"/>
    </source>
</evidence>
<evidence type="ECO:0000256" key="5">
    <source>
        <dbReference type="ARBA" id="ARBA00022989"/>
    </source>
</evidence>
<feature type="transmembrane region" description="Helical" evidence="7">
    <location>
        <begin position="437"/>
        <end position="459"/>
    </location>
</feature>
<feature type="transmembrane region" description="Helical" evidence="7">
    <location>
        <begin position="589"/>
        <end position="618"/>
    </location>
</feature>
<organism evidence="8 9">
    <name type="scientific">Tritrichomonas musculus</name>
    <dbReference type="NCBI Taxonomy" id="1915356"/>
    <lineage>
        <taxon>Eukaryota</taxon>
        <taxon>Metamonada</taxon>
        <taxon>Parabasalia</taxon>
        <taxon>Tritrichomonadida</taxon>
        <taxon>Tritrichomonadidae</taxon>
        <taxon>Tritrichomonas</taxon>
    </lineage>
</organism>
<feature type="transmembrane region" description="Helical" evidence="7">
    <location>
        <begin position="397"/>
        <end position="417"/>
    </location>
</feature>
<keyword evidence="6 7" id="KW-0472">Membrane</keyword>
<comment type="subcellular location">
    <subcellularLocation>
        <location evidence="1">Membrane</location>
        <topology evidence="1">Multi-pass membrane protein</topology>
    </subcellularLocation>
</comment>
<dbReference type="PANTHER" id="PTHR10766:SF111">
    <property type="entry name" value="TRANSMEMBRANE 9 SUPERFAMILY MEMBER 2"/>
    <property type="match status" value="1"/>
</dbReference>
<comment type="similarity">
    <text evidence="2 7">Belongs to the nonaspanin (TM9SF) (TC 9.A.2) family.</text>
</comment>